<protein>
    <submittedName>
        <fullName evidence="1">Uncharacterized protein</fullName>
    </submittedName>
</protein>
<dbReference type="AlphaFoldDB" id="A0A1X2HEZ0"/>
<dbReference type="EMBL" id="MCGN01000004">
    <property type="protein sequence ID" value="ORY97487.1"/>
    <property type="molecule type" value="Genomic_DNA"/>
</dbReference>
<evidence type="ECO:0000313" key="1">
    <source>
        <dbReference type="EMBL" id="ORY97487.1"/>
    </source>
</evidence>
<evidence type="ECO:0000313" key="2">
    <source>
        <dbReference type="Proteomes" id="UP000242180"/>
    </source>
</evidence>
<reference evidence="1 2" key="1">
    <citation type="submission" date="2016-07" db="EMBL/GenBank/DDBJ databases">
        <title>Pervasive Adenine N6-methylation of Active Genes in Fungi.</title>
        <authorList>
            <consortium name="DOE Joint Genome Institute"/>
            <person name="Mondo S.J."/>
            <person name="Dannebaum R.O."/>
            <person name="Kuo R.C."/>
            <person name="Labutti K."/>
            <person name="Haridas S."/>
            <person name="Kuo A."/>
            <person name="Salamov A."/>
            <person name="Ahrendt S.R."/>
            <person name="Lipzen A."/>
            <person name="Sullivan W."/>
            <person name="Andreopoulos W.B."/>
            <person name="Clum A."/>
            <person name="Lindquist E."/>
            <person name="Daum C."/>
            <person name="Ramamoorthy G.K."/>
            <person name="Gryganskyi A."/>
            <person name="Culley D."/>
            <person name="Magnuson J.K."/>
            <person name="James T.Y."/>
            <person name="O'Malley M.A."/>
            <person name="Stajich J.E."/>
            <person name="Spatafora J.W."/>
            <person name="Visel A."/>
            <person name="Grigoriev I.V."/>
        </authorList>
    </citation>
    <scope>NUCLEOTIDE SEQUENCE [LARGE SCALE GENOMIC DNA]</scope>
    <source>
        <strain evidence="1 2">NRRL 2496</strain>
    </source>
</reference>
<dbReference type="Proteomes" id="UP000242180">
    <property type="component" value="Unassembled WGS sequence"/>
</dbReference>
<gene>
    <name evidence="1" type="ORF">BCR43DRAFT_489853</name>
</gene>
<accession>A0A1X2HEZ0</accession>
<name>A0A1X2HEZ0_SYNRA</name>
<comment type="caution">
    <text evidence="1">The sequence shown here is derived from an EMBL/GenBank/DDBJ whole genome shotgun (WGS) entry which is preliminary data.</text>
</comment>
<keyword evidence="2" id="KW-1185">Reference proteome</keyword>
<proteinExistence type="predicted"/>
<dbReference type="InParanoid" id="A0A1X2HEZ0"/>
<organism evidence="1 2">
    <name type="scientific">Syncephalastrum racemosum</name>
    <name type="common">Filamentous fungus</name>
    <dbReference type="NCBI Taxonomy" id="13706"/>
    <lineage>
        <taxon>Eukaryota</taxon>
        <taxon>Fungi</taxon>
        <taxon>Fungi incertae sedis</taxon>
        <taxon>Mucoromycota</taxon>
        <taxon>Mucoromycotina</taxon>
        <taxon>Mucoromycetes</taxon>
        <taxon>Mucorales</taxon>
        <taxon>Syncephalastraceae</taxon>
        <taxon>Syncephalastrum</taxon>
    </lineage>
</organism>
<sequence length="105" mass="11842">MLALTTGPRHHLDMRGSIFGSHDCCVYTRHCSAIARTLLLAFMCYATTLAFAETDKDEKYKGAARHIRKEDSAPYISSFGLVMLFEKQMLFGWESPDHDGHLEAT</sequence>